<reference evidence="1 2" key="1">
    <citation type="submission" date="2011-10" db="EMBL/GenBank/DDBJ databases">
        <authorList>
            <person name="Genoscope - CEA"/>
        </authorList>
    </citation>
    <scope>NUCLEOTIDE SEQUENCE [LARGE SCALE GENOMIC DNA]</scope>
    <source>
        <strain evidence="1 2">RCC 1105</strain>
    </source>
</reference>
<dbReference type="RefSeq" id="XP_007514730.1">
    <property type="nucleotide sequence ID" value="XM_007514668.1"/>
</dbReference>
<accession>K8ERF3</accession>
<dbReference type="AlphaFoldDB" id="K8ERF3"/>
<dbReference type="EMBL" id="FO082277">
    <property type="protein sequence ID" value="CCO14970.1"/>
    <property type="molecule type" value="Genomic_DNA"/>
</dbReference>
<evidence type="ECO:0000313" key="1">
    <source>
        <dbReference type="EMBL" id="CCO14970.1"/>
    </source>
</evidence>
<dbReference type="Proteomes" id="UP000198341">
    <property type="component" value="Chromosome 2"/>
</dbReference>
<proteinExistence type="predicted"/>
<name>K8ERF3_9CHLO</name>
<dbReference type="KEGG" id="bpg:Bathy02g05940"/>
<gene>
    <name evidence="1" type="ORF">Bathy02g05940</name>
</gene>
<dbReference type="GeneID" id="19017709"/>
<evidence type="ECO:0000313" key="2">
    <source>
        <dbReference type="Proteomes" id="UP000198341"/>
    </source>
</evidence>
<organism evidence="1 2">
    <name type="scientific">Bathycoccus prasinos</name>
    <dbReference type="NCBI Taxonomy" id="41875"/>
    <lineage>
        <taxon>Eukaryota</taxon>
        <taxon>Viridiplantae</taxon>
        <taxon>Chlorophyta</taxon>
        <taxon>Mamiellophyceae</taxon>
        <taxon>Mamiellales</taxon>
        <taxon>Bathycoccaceae</taxon>
        <taxon>Bathycoccus</taxon>
    </lineage>
</organism>
<keyword evidence="2" id="KW-1185">Reference proteome</keyword>
<sequence>MKGTDDALDDDNDDEKIMFSSRGRRHTRKCLQLLLVCAFALAYLMKTSSSSSNNHFDDRGEKSAPLLAASASSSFSTASASASASSSSSSSKDYSNRVWIFTSVAADYDGAVLLKQFVHHYTDLGIKPENFLVVINSKSGFRTAEFDECAKILDNLGIPYHEWLTQYSSEVMYKHRMQLLEKVPPTDWIVHADNDEFHSYGGKSVIDFLKEMDKKGYNEVRGTYVDRVSKSGELSKLKEEPGMFQQFPLRCSVIKTVAGGRDFKTMAYKGYWRTDRGNHQVLRAARAKAYLSGPGRGDGDLEDVYHLTPYAKYPGKYKYQCAAHDNLSFLPAGSQCSTPNDSHESTTKLWSQSRFSDAKVAVHHFKWHAGVINNIKDRLAFYKGDVGADGKPRFAWYTDSEKLMNGIVTTGKIDTKKTKCKVA</sequence>
<protein>
    <submittedName>
        <fullName evidence="1">Uncharacterized protein</fullName>
    </submittedName>
</protein>
<dbReference type="eggNOG" id="ENOG502SG7P">
    <property type="taxonomic scope" value="Eukaryota"/>
</dbReference>
<dbReference type="OrthoDB" id="505426at2759"/>